<dbReference type="GO" id="GO:0008483">
    <property type="term" value="F:transaminase activity"/>
    <property type="evidence" value="ECO:0007669"/>
    <property type="project" value="UniProtKB-KW"/>
</dbReference>
<keyword evidence="4" id="KW-0238">DNA-binding</keyword>
<evidence type="ECO:0000313" key="7">
    <source>
        <dbReference type="EMBL" id="KAA6120185.1"/>
    </source>
</evidence>
<dbReference type="EMBL" id="VWRN01000046">
    <property type="protein sequence ID" value="KAA6120185.1"/>
    <property type="molecule type" value="Genomic_DNA"/>
</dbReference>
<dbReference type="RefSeq" id="WP_150084007.1">
    <property type="nucleotide sequence ID" value="NZ_VWRN01000046.1"/>
</dbReference>
<dbReference type="InterPro" id="IPR015421">
    <property type="entry name" value="PyrdxlP-dep_Trfase_major"/>
</dbReference>
<evidence type="ECO:0000256" key="4">
    <source>
        <dbReference type="ARBA" id="ARBA00023125"/>
    </source>
</evidence>
<gene>
    <name evidence="7" type="ORF">F1599_17915</name>
</gene>
<keyword evidence="3" id="KW-0805">Transcription regulation</keyword>
<feature type="domain" description="HTH gntR-type" evidence="6">
    <location>
        <begin position="15"/>
        <end position="83"/>
    </location>
</feature>
<keyword evidence="2" id="KW-0663">Pyridoxal phosphate</keyword>
<dbReference type="InterPro" id="IPR015424">
    <property type="entry name" value="PyrdxlP-dep_Trfase"/>
</dbReference>
<dbReference type="InterPro" id="IPR000524">
    <property type="entry name" value="Tscrpt_reg_HTH_GntR"/>
</dbReference>
<dbReference type="AlphaFoldDB" id="A0A5M8ADT3"/>
<keyword evidence="8" id="KW-1185">Reference proteome</keyword>
<evidence type="ECO:0000313" key="8">
    <source>
        <dbReference type="Proteomes" id="UP000324324"/>
    </source>
</evidence>
<dbReference type="SMART" id="SM00345">
    <property type="entry name" value="HTH_GNTR"/>
    <property type="match status" value="1"/>
</dbReference>
<evidence type="ECO:0000256" key="5">
    <source>
        <dbReference type="ARBA" id="ARBA00023163"/>
    </source>
</evidence>
<dbReference type="InterPro" id="IPR004839">
    <property type="entry name" value="Aminotransferase_I/II_large"/>
</dbReference>
<comment type="similarity">
    <text evidence="1">In the C-terminal section; belongs to the class-I pyridoxal-phosphate-dependent aminotransferase family.</text>
</comment>
<dbReference type="CDD" id="cd07377">
    <property type="entry name" value="WHTH_GntR"/>
    <property type="match status" value="1"/>
</dbReference>
<dbReference type="InterPro" id="IPR051446">
    <property type="entry name" value="HTH_trans_reg/aminotransferase"/>
</dbReference>
<dbReference type="Pfam" id="PF00155">
    <property type="entry name" value="Aminotran_1_2"/>
    <property type="match status" value="1"/>
</dbReference>
<dbReference type="SUPFAM" id="SSF53383">
    <property type="entry name" value="PLP-dependent transferases"/>
    <property type="match status" value="1"/>
</dbReference>
<proteinExistence type="inferred from homology"/>
<accession>A0A5M8ADT3</accession>
<dbReference type="CDD" id="cd00609">
    <property type="entry name" value="AAT_like"/>
    <property type="match status" value="1"/>
</dbReference>
<dbReference type="SUPFAM" id="SSF46785">
    <property type="entry name" value="Winged helix' DNA-binding domain"/>
    <property type="match status" value="1"/>
</dbReference>
<dbReference type="PRINTS" id="PR00035">
    <property type="entry name" value="HTHGNTR"/>
</dbReference>
<name>A0A5M8ADT3_9BURK</name>
<reference evidence="7 8" key="1">
    <citation type="submission" date="2019-09" db="EMBL/GenBank/DDBJ databases">
        <title>Isolation of a novel species in the genus Cupriavidus from patients with sepsis using whole genome sequencing.</title>
        <authorList>
            <person name="Kweon O.J."/>
            <person name="Lee M.-K."/>
        </authorList>
    </citation>
    <scope>NUCLEOTIDE SEQUENCE [LARGE SCALE GENOMIC DNA]</scope>
    <source>
        <strain evidence="7 8">MKL-01</strain>
    </source>
</reference>
<protein>
    <submittedName>
        <fullName evidence="7">PLP-dependent aminotransferase family protein</fullName>
    </submittedName>
</protein>
<dbReference type="GO" id="GO:0003700">
    <property type="term" value="F:DNA-binding transcription factor activity"/>
    <property type="evidence" value="ECO:0007669"/>
    <property type="project" value="InterPro"/>
</dbReference>
<keyword evidence="7" id="KW-0032">Aminotransferase</keyword>
<dbReference type="Proteomes" id="UP000324324">
    <property type="component" value="Unassembled WGS sequence"/>
</dbReference>
<keyword evidence="7" id="KW-0808">Transferase</keyword>
<dbReference type="PANTHER" id="PTHR46577:SF1">
    <property type="entry name" value="HTH-TYPE TRANSCRIPTIONAL REGULATORY PROTEIN GABR"/>
    <property type="match status" value="1"/>
</dbReference>
<evidence type="ECO:0000256" key="3">
    <source>
        <dbReference type="ARBA" id="ARBA00023015"/>
    </source>
</evidence>
<evidence type="ECO:0000256" key="2">
    <source>
        <dbReference type="ARBA" id="ARBA00022898"/>
    </source>
</evidence>
<comment type="caution">
    <text evidence="7">The sequence shown here is derived from an EMBL/GenBank/DDBJ whole genome shotgun (WGS) entry which is preliminary data.</text>
</comment>
<dbReference type="GO" id="GO:0003677">
    <property type="term" value="F:DNA binding"/>
    <property type="evidence" value="ECO:0007669"/>
    <property type="project" value="UniProtKB-KW"/>
</dbReference>
<sequence>MDSSLDVSLDRLSSEPLSAQIAGNLRLAIRAGRLAPGARLPSWRDLAARLGVGRGTVRSAYERLIDERLVVAAGAAGTRVAAQPARTESAAAPAPALNAPLSGLLHDFSAPPLPFEMGVPAQDAFPAKLWSRLRARALRTGAMSPVTYPDPRGAAALRSQLASYLAIARGIHCVPDQIVLTAGYRGGLGLTLAALQLAGRTAWIEEPGYMVTRTGLQLAGLRAVPIPVDAHGLDVERGLALAPEAALAVVTPGQQAPTGVPLSPARRQALLRWAARAQAWIVEDDYLSELQLQGRAAPALAATDRHGRVIHIGTFSKTMSPALGLGFVVAPLPLAERFAEVAGCLAPAPNLATQLAFAEFMAEGHYLRHLRHMKALYAQRRDALRGLLRTLLDSRPGPQADVDAMAGLAVRLRLPPHCDDRAIAAEAVRRGIAPSSVSRWYADPGRHPQQRGLLLGVTNLSEARLEPACDTLMALLAEMR</sequence>
<dbReference type="Gene3D" id="1.10.10.10">
    <property type="entry name" value="Winged helix-like DNA-binding domain superfamily/Winged helix DNA-binding domain"/>
    <property type="match status" value="1"/>
</dbReference>
<dbReference type="PROSITE" id="PS50949">
    <property type="entry name" value="HTH_GNTR"/>
    <property type="match status" value="1"/>
</dbReference>
<dbReference type="GO" id="GO:0030170">
    <property type="term" value="F:pyridoxal phosphate binding"/>
    <property type="evidence" value="ECO:0007669"/>
    <property type="project" value="InterPro"/>
</dbReference>
<keyword evidence="5" id="KW-0804">Transcription</keyword>
<evidence type="ECO:0000259" key="6">
    <source>
        <dbReference type="PROSITE" id="PS50949"/>
    </source>
</evidence>
<dbReference type="InterPro" id="IPR036388">
    <property type="entry name" value="WH-like_DNA-bd_sf"/>
</dbReference>
<dbReference type="Pfam" id="PF00392">
    <property type="entry name" value="GntR"/>
    <property type="match status" value="1"/>
</dbReference>
<dbReference type="PANTHER" id="PTHR46577">
    <property type="entry name" value="HTH-TYPE TRANSCRIPTIONAL REGULATORY PROTEIN GABR"/>
    <property type="match status" value="1"/>
</dbReference>
<evidence type="ECO:0000256" key="1">
    <source>
        <dbReference type="ARBA" id="ARBA00005384"/>
    </source>
</evidence>
<dbReference type="Gene3D" id="3.40.640.10">
    <property type="entry name" value="Type I PLP-dependent aspartate aminotransferase-like (Major domain)"/>
    <property type="match status" value="1"/>
</dbReference>
<organism evidence="7 8">
    <name type="scientific">Cupriavidus cauae</name>
    <dbReference type="NCBI Taxonomy" id="2608999"/>
    <lineage>
        <taxon>Bacteria</taxon>
        <taxon>Pseudomonadati</taxon>
        <taxon>Pseudomonadota</taxon>
        <taxon>Betaproteobacteria</taxon>
        <taxon>Burkholderiales</taxon>
        <taxon>Burkholderiaceae</taxon>
        <taxon>Cupriavidus</taxon>
    </lineage>
</organism>
<dbReference type="InterPro" id="IPR036390">
    <property type="entry name" value="WH_DNA-bd_sf"/>
</dbReference>